<proteinExistence type="predicted"/>
<feature type="region of interest" description="Disordered" evidence="1">
    <location>
        <begin position="25"/>
        <end position="51"/>
    </location>
</feature>
<feature type="compositionally biased region" description="Basic and acidic residues" evidence="1">
    <location>
        <begin position="25"/>
        <end position="45"/>
    </location>
</feature>
<keyword evidence="3" id="KW-1185">Reference proteome</keyword>
<dbReference type="RefSeq" id="WP_006432326.1">
    <property type="nucleotide sequence ID" value="NZ_AOID01000048.1"/>
</dbReference>
<comment type="caution">
    <text evidence="2">The sequence shown here is derived from an EMBL/GenBank/DDBJ whole genome shotgun (WGS) entry which is preliminary data.</text>
</comment>
<dbReference type="EMBL" id="AOID01000048">
    <property type="protein sequence ID" value="ELY64967.1"/>
    <property type="molecule type" value="Genomic_DNA"/>
</dbReference>
<evidence type="ECO:0000256" key="1">
    <source>
        <dbReference type="SAM" id="MobiDB-lite"/>
    </source>
</evidence>
<evidence type="ECO:0000313" key="2">
    <source>
        <dbReference type="EMBL" id="ELY64967.1"/>
    </source>
</evidence>
<gene>
    <name evidence="2" type="ORF">C489_16171</name>
</gene>
<keyword evidence="2" id="KW-0436">Ligase</keyword>
<organism evidence="2 3">
    <name type="scientific">Natrinema versiforme JCM 10478</name>
    <dbReference type="NCBI Taxonomy" id="1227496"/>
    <lineage>
        <taxon>Archaea</taxon>
        <taxon>Methanobacteriati</taxon>
        <taxon>Methanobacteriota</taxon>
        <taxon>Stenosarchaea group</taxon>
        <taxon>Halobacteria</taxon>
        <taxon>Halobacteriales</taxon>
        <taxon>Natrialbaceae</taxon>
        <taxon>Natrinema</taxon>
    </lineage>
</organism>
<protein>
    <submittedName>
        <fullName evidence="2">AMP-dependent synthetase and ligase</fullName>
    </submittedName>
</protein>
<reference evidence="2 3" key="1">
    <citation type="journal article" date="2014" name="PLoS Genet.">
        <title>Phylogenetically driven sequencing of extremely halophilic archaea reveals strategies for static and dynamic osmo-response.</title>
        <authorList>
            <person name="Becker E.A."/>
            <person name="Seitzer P.M."/>
            <person name="Tritt A."/>
            <person name="Larsen D."/>
            <person name="Krusor M."/>
            <person name="Yao A.I."/>
            <person name="Wu D."/>
            <person name="Madern D."/>
            <person name="Eisen J.A."/>
            <person name="Darling A.E."/>
            <person name="Facciotti M.T."/>
        </authorList>
    </citation>
    <scope>NUCLEOTIDE SEQUENCE [LARGE SCALE GENOMIC DNA]</scope>
    <source>
        <strain evidence="2 3">JCM 10478</strain>
    </source>
</reference>
<dbReference type="STRING" id="1227496.C489_16171"/>
<dbReference type="Proteomes" id="UP000011632">
    <property type="component" value="Unassembled WGS sequence"/>
</dbReference>
<dbReference type="PATRIC" id="fig|1227496.3.peg.3263"/>
<accession>L9XTU5</accession>
<evidence type="ECO:0000313" key="3">
    <source>
        <dbReference type="Proteomes" id="UP000011632"/>
    </source>
</evidence>
<sequence length="51" mass="5652">MTTETAVLGALAPDTHPRIVEVRRDLPKRGSGKLRETDPRDDCIKAHGRQS</sequence>
<dbReference type="GO" id="GO:0016874">
    <property type="term" value="F:ligase activity"/>
    <property type="evidence" value="ECO:0007669"/>
    <property type="project" value="UniProtKB-KW"/>
</dbReference>
<dbReference type="AlphaFoldDB" id="L9XTU5"/>
<name>L9XTU5_9EURY</name>